<dbReference type="Proteomes" id="UP000243528">
    <property type="component" value="Unassembled WGS sequence"/>
</dbReference>
<protein>
    <submittedName>
        <fullName evidence="2">Uncharacterized protein</fullName>
    </submittedName>
</protein>
<dbReference type="EMBL" id="PYGE01000004">
    <property type="protein sequence ID" value="PSL05199.1"/>
    <property type="molecule type" value="Genomic_DNA"/>
</dbReference>
<comment type="caution">
    <text evidence="2">The sequence shown here is derived from an EMBL/GenBank/DDBJ whole genome shotgun (WGS) entry which is preliminary data.</text>
</comment>
<name>A0A2P8E6V0_9ACTN</name>
<evidence type="ECO:0000313" key="2">
    <source>
        <dbReference type="EMBL" id="PSL05199.1"/>
    </source>
</evidence>
<sequence length="172" mass="18078">MPHGDLHGVTLEGVTRTVYGPPTAVAVRGVGVGAVGVGVLTIALSLLLAADLPTWLTVAAVVLIAVAGLLCAVVLVVGVLRVFGRGTRLVLDDEGFTNTTGYRLGARRGAWRDVRRVQTDGSIVSIDLAGGRQSLVRTSALGVEARPLARELRKRLNDDRGYRPLTPPKEPA</sequence>
<accession>A0A2P8E6V0</accession>
<keyword evidence="3" id="KW-1185">Reference proteome</keyword>
<evidence type="ECO:0000256" key="1">
    <source>
        <dbReference type="SAM" id="Phobius"/>
    </source>
</evidence>
<keyword evidence="1" id="KW-0472">Membrane</keyword>
<keyword evidence="1" id="KW-0812">Transmembrane</keyword>
<feature type="transmembrane region" description="Helical" evidence="1">
    <location>
        <begin position="55"/>
        <end position="80"/>
    </location>
</feature>
<reference evidence="2 3" key="1">
    <citation type="submission" date="2018-03" db="EMBL/GenBank/DDBJ databases">
        <title>Genomic Encyclopedia of Archaeal and Bacterial Type Strains, Phase II (KMG-II): from individual species to whole genera.</title>
        <authorList>
            <person name="Goeker M."/>
        </authorList>
    </citation>
    <scope>NUCLEOTIDE SEQUENCE [LARGE SCALE GENOMIC DNA]</scope>
    <source>
        <strain evidence="2 3">DSM 45211</strain>
    </source>
</reference>
<keyword evidence="1" id="KW-1133">Transmembrane helix</keyword>
<organism evidence="2 3">
    <name type="scientific">Haloactinopolyspora alba</name>
    <dbReference type="NCBI Taxonomy" id="648780"/>
    <lineage>
        <taxon>Bacteria</taxon>
        <taxon>Bacillati</taxon>
        <taxon>Actinomycetota</taxon>
        <taxon>Actinomycetes</taxon>
        <taxon>Jiangellales</taxon>
        <taxon>Jiangellaceae</taxon>
        <taxon>Haloactinopolyspora</taxon>
    </lineage>
</organism>
<feature type="transmembrane region" description="Helical" evidence="1">
    <location>
        <begin position="25"/>
        <end position="49"/>
    </location>
</feature>
<dbReference type="AlphaFoldDB" id="A0A2P8E6V0"/>
<proteinExistence type="predicted"/>
<evidence type="ECO:0000313" key="3">
    <source>
        <dbReference type="Proteomes" id="UP000243528"/>
    </source>
</evidence>
<gene>
    <name evidence="2" type="ORF">CLV30_10464</name>
</gene>